<accession>A0A061IX08</accession>
<keyword evidence="2" id="KW-0813">Transport</keyword>
<dbReference type="EMBL" id="AUPL01004634">
    <property type="protein sequence ID" value="ESL07673.1"/>
    <property type="molecule type" value="Genomic_DNA"/>
</dbReference>
<dbReference type="Gene3D" id="3.40.50.10580">
    <property type="entry name" value="ATPase, V1 complex, subunit F"/>
    <property type="match status" value="1"/>
</dbReference>
<dbReference type="AlphaFoldDB" id="A0A061IX08"/>
<dbReference type="GO" id="GO:0033180">
    <property type="term" value="C:proton-transporting V-type ATPase, V1 domain"/>
    <property type="evidence" value="ECO:0007669"/>
    <property type="project" value="InterPro"/>
</dbReference>
<gene>
    <name evidence="5" type="ORF">TRSC58_04634</name>
</gene>
<evidence type="ECO:0000313" key="5">
    <source>
        <dbReference type="EMBL" id="ESL07673.1"/>
    </source>
</evidence>
<evidence type="ECO:0000256" key="3">
    <source>
        <dbReference type="ARBA" id="ARBA00022781"/>
    </source>
</evidence>
<dbReference type="VEuPathDB" id="TriTrypDB:TRSC58_04634"/>
<keyword evidence="3" id="KW-0375">Hydrogen ion transport</keyword>
<name>A0A061IX08_TRYRA</name>
<evidence type="ECO:0000256" key="4">
    <source>
        <dbReference type="ARBA" id="ARBA00023065"/>
    </source>
</evidence>
<keyword evidence="4" id="KW-0406">Ion transport</keyword>
<dbReference type="InterPro" id="IPR008218">
    <property type="entry name" value="ATPase_V1-cplx_f_g_su"/>
</dbReference>
<dbReference type="GO" id="GO:0046961">
    <property type="term" value="F:proton-transporting ATPase activity, rotational mechanism"/>
    <property type="evidence" value="ECO:0007669"/>
    <property type="project" value="InterPro"/>
</dbReference>
<dbReference type="PANTHER" id="PTHR13861:SF2">
    <property type="entry name" value="V-TYPE PROTON ATPASE SUBUNIT F"/>
    <property type="match status" value="1"/>
</dbReference>
<evidence type="ECO:0000256" key="1">
    <source>
        <dbReference type="ARBA" id="ARBA00010148"/>
    </source>
</evidence>
<comment type="similarity">
    <text evidence="1">Belongs to the V-ATPase F subunit family.</text>
</comment>
<proteinExistence type="inferred from homology"/>
<dbReference type="OrthoDB" id="10261947at2759"/>
<protein>
    <submittedName>
        <fullName evidence="5">ATP synthase subunit</fullName>
    </submittedName>
</protein>
<comment type="caution">
    <text evidence="5">The sequence shown here is derived from an EMBL/GenBank/DDBJ whole genome shotgun (WGS) entry which is preliminary data.</text>
</comment>
<dbReference type="InterPro" id="IPR036906">
    <property type="entry name" value="ATPase_V1_fsu_sf"/>
</dbReference>
<reference evidence="5 6" key="1">
    <citation type="submission" date="2013-07" db="EMBL/GenBank/DDBJ databases">
        <authorList>
            <person name="Stoco P.H."/>
            <person name="Wagner G."/>
            <person name="Gerber A."/>
            <person name="Zaha A."/>
            <person name="Thompson C."/>
            <person name="Bartholomeu D.C."/>
            <person name="Luckemeyer D.D."/>
            <person name="Bahia D."/>
            <person name="Loreto E."/>
            <person name="Prestes E.B."/>
            <person name="Lima F.M."/>
            <person name="Rodrigues-Luiz G."/>
            <person name="Vallejo G.A."/>
            <person name="Filho J.F."/>
            <person name="Monteiro K.M."/>
            <person name="Tyler K.M."/>
            <person name="de Almeida L.G."/>
            <person name="Ortiz M.F."/>
            <person name="Siervo M.A."/>
            <person name="de Moraes M.H."/>
            <person name="Cunha O.L."/>
            <person name="Mendonca-Neto R."/>
            <person name="Silva R."/>
            <person name="Teixeira S.M."/>
            <person name="Murta S.M."/>
            <person name="Sincero T.C."/>
            <person name="Mendes T.A."/>
            <person name="Urmenyi T.P."/>
            <person name="Silva V.G."/>
            <person name="da Rocha W.D."/>
            <person name="Andersson B."/>
            <person name="Romanha A.J."/>
            <person name="Steindel M."/>
            <person name="de Vasconcelos A.T."/>
            <person name="Grisard E.C."/>
        </authorList>
    </citation>
    <scope>NUCLEOTIDE SEQUENCE [LARGE SCALE GENOMIC DNA]</scope>
    <source>
        <strain evidence="5 6">SC58</strain>
    </source>
</reference>
<organism evidence="5 6">
    <name type="scientific">Trypanosoma rangeli SC58</name>
    <dbReference type="NCBI Taxonomy" id="429131"/>
    <lineage>
        <taxon>Eukaryota</taxon>
        <taxon>Discoba</taxon>
        <taxon>Euglenozoa</taxon>
        <taxon>Kinetoplastea</taxon>
        <taxon>Metakinetoplastina</taxon>
        <taxon>Trypanosomatida</taxon>
        <taxon>Trypanosomatidae</taxon>
        <taxon>Trypanosoma</taxon>
        <taxon>Herpetosoma</taxon>
    </lineage>
</organism>
<evidence type="ECO:0000313" key="6">
    <source>
        <dbReference type="Proteomes" id="UP000031737"/>
    </source>
</evidence>
<dbReference type="Pfam" id="PF01990">
    <property type="entry name" value="ATP-synt_F"/>
    <property type="match status" value="1"/>
</dbReference>
<sequence>MMIIFLFGGIFLCIFLFLLLTYLYGFVLIIPEKKLFAYPPLFLPIFDILQKSYTLKMVGARYKNGDELIVGVIGDEDTITGFLLAGTGDNSATVNEGKGEKKEVIQPNYIVVNPNTPLADIEAAFTNMCNNDLIGIIVICQHIANDIRHLIEEHKEPIPCILEIPSKGGVYDAEKDFVLGKITRALGIR</sequence>
<dbReference type="SUPFAM" id="SSF159468">
    <property type="entry name" value="AtpF-like"/>
    <property type="match status" value="1"/>
</dbReference>
<dbReference type="PANTHER" id="PTHR13861">
    <property type="entry name" value="VACUOLAR ATP SYNTHASE SUBUNIT F"/>
    <property type="match status" value="1"/>
</dbReference>
<dbReference type="Proteomes" id="UP000031737">
    <property type="component" value="Unassembled WGS sequence"/>
</dbReference>
<evidence type="ECO:0000256" key="2">
    <source>
        <dbReference type="ARBA" id="ARBA00022448"/>
    </source>
</evidence>
<dbReference type="NCBIfam" id="TIGR01101">
    <property type="entry name" value="V_ATP_synt_F"/>
    <property type="match status" value="1"/>
</dbReference>
<keyword evidence="6" id="KW-1185">Reference proteome</keyword>
<dbReference type="InterPro" id="IPR005772">
    <property type="entry name" value="ATPase_V1-cplx_fsu_euk"/>
</dbReference>